<name>A0AAN8IWW5_TRICO</name>
<dbReference type="Proteomes" id="UP001331761">
    <property type="component" value="Unassembled WGS sequence"/>
</dbReference>
<feature type="region of interest" description="Disordered" evidence="2">
    <location>
        <begin position="109"/>
        <end position="147"/>
    </location>
</feature>
<feature type="non-terminal residue" evidence="3">
    <location>
        <position position="1"/>
    </location>
</feature>
<feature type="compositionally biased region" description="Basic and acidic residues" evidence="2">
    <location>
        <begin position="127"/>
        <end position="147"/>
    </location>
</feature>
<keyword evidence="1" id="KW-0175">Coiled coil</keyword>
<proteinExistence type="predicted"/>
<protein>
    <submittedName>
        <fullName evidence="3">Uncharacterized protein</fullName>
    </submittedName>
</protein>
<comment type="caution">
    <text evidence="3">The sequence shown here is derived from an EMBL/GenBank/DDBJ whole genome shotgun (WGS) entry which is preliminary data.</text>
</comment>
<feature type="coiled-coil region" evidence="1">
    <location>
        <begin position="1"/>
        <end position="38"/>
    </location>
</feature>
<feature type="compositionally biased region" description="Basic and acidic residues" evidence="2">
    <location>
        <begin position="109"/>
        <end position="119"/>
    </location>
</feature>
<sequence length="168" mass="18963">LQSANEEVKKLTSEKSNMELENATLSAMIEEAERIRKEGSGGSGGWSDFGDDIVEPVDEVRESTTALAKVASPVTALGPVTDVRELTKLRVQLRKTEHELETVRVALENEKEERRRADSKLTSLEADLERRTKEVEERERDRSRADERCNELLALVKDGNIKVKETEQ</sequence>
<keyword evidence="4" id="KW-1185">Reference proteome</keyword>
<evidence type="ECO:0000256" key="1">
    <source>
        <dbReference type="SAM" id="Coils"/>
    </source>
</evidence>
<accession>A0AAN8IWW5</accession>
<evidence type="ECO:0000313" key="3">
    <source>
        <dbReference type="EMBL" id="KAK5967639.1"/>
    </source>
</evidence>
<feature type="non-terminal residue" evidence="3">
    <location>
        <position position="168"/>
    </location>
</feature>
<dbReference type="AlphaFoldDB" id="A0AAN8IWW5"/>
<organism evidence="3 4">
    <name type="scientific">Trichostrongylus colubriformis</name>
    <name type="common">Black scour worm</name>
    <dbReference type="NCBI Taxonomy" id="6319"/>
    <lineage>
        <taxon>Eukaryota</taxon>
        <taxon>Metazoa</taxon>
        <taxon>Ecdysozoa</taxon>
        <taxon>Nematoda</taxon>
        <taxon>Chromadorea</taxon>
        <taxon>Rhabditida</taxon>
        <taxon>Rhabditina</taxon>
        <taxon>Rhabditomorpha</taxon>
        <taxon>Strongyloidea</taxon>
        <taxon>Trichostrongylidae</taxon>
        <taxon>Trichostrongylus</taxon>
    </lineage>
</organism>
<evidence type="ECO:0000256" key="2">
    <source>
        <dbReference type="SAM" id="MobiDB-lite"/>
    </source>
</evidence>
<dbReference type="EMBL" id="WIXE01022258">
    <property type="protein sequence ID" value="KAK5967639.1"/>
    <property type="molecule type" value="Genomic_DNA"/>
</dbReference>
<gene>
    <name evidence="3" type="ORF">GCK32_018224</name>
</gene>
<reference evidence="3 4" key="1">
    <citation type="submission" date="2019-10" db="EMBL/GenBank/DDBJ databases">
        <title>Assembly and Annotation for the nematode Trichostrongylus colubriformis.</title>
        <authorList>
            <person name="Martin J."/>
        </authorList>
    </citation>
    <scope>NUCLEOTIDE SEQUENCE [LARGE SCALE GENOMIC DNA]</scope>
    <source>
        <strain evidence="3">G859</strain>
        <tissue evidence="3">Whole worm</tissue>
    </source>
</reference>
<evidence type="ECO:0000313" key="4">
    <source>
        <dbReference type="Proteomes" id="UP001331761"/>
    </source>
</evidence>